<gene>
    <name evidence="1" type="ORF">E0H85_03675</name>
</gene>
<name>A0A4R0EPD5_9GAMM</name>
<reference evidence="1 2" key="1">
    <citation type="submission" date="2019-02" db="EMBL/GenBank/DDBJ databases">
        <title>High diversity of culturable Acinetobacter species in natural soil and water ecosystems.</title>
        <authorList>
            <person name="Radolfova-Krizova L."/>
            <person name="Nemec A."/>
        </authorList>
    </citation>
    <scope>NUCLEOTIDE SEQUENCE [LARGE SCALE GENOMIC DNA]</scope>
    <source>
        <strain evidence="1 2">ANC 4281</strain>
    </source>
</reference>
<evidence type="ECO:0000313" key="1">
    <source>
        <dbReference type="EMBL" id="TCB60959.1"/>
    </source>
</evidence>
<dbReference type="RefSeq" id="WP_131270607.1">
    <property type="nucleotide sequence ID" value="NZ_SJOA01000003.1"/>
</dbReference>
<comment type="caution">
    <text evidence="1">The sequence shown here is derived from an EMBL/GenBank/DDBJ whole genome shotgun (WGS) entry which is preliminary data.</text>
</comment>
<organism evidence="1 2">
    <name type="scientific">Acinetobacter terrae</name>
    <dbReference type="NCBI Taxonomy" id="2731247"/>
    <lineage>
        <taxon>Bacteria</taxon>
        <taxon>Pseudomonadati</taxon>
        <taxon>Pseudomonadota</taxon>
        <taxon>Gammaproteobacteria</taxon>
        <taxon>Moraxellales</taxon>
        <taxon>Moraxellaceae</taxon>
        <taxon>Acinetobacter</taxon>
        <taxon>Acinetobacter Taxon 24</taxon>
    </lineage>
</organism>
<evidence type="ECO:0000313" key="2">
    <source>
        <dbReference type="Proteomes" id="UP000291380"/>
    </source>
</evidence>
<protein>
    <submittedName>
        <fullName evidence="1">Uncharacterized protein</fullName>
    </submittedName>
</protein>
<proteinExistence type="predicted"/>
<dbReference type="AlphaFoldDB" id="A0A4R0EPD5"/>
<sequence>MNKILLHELRTRLETNQGIFIQGIGFDKRCLTILQNIIISQFSTIIGIQNLHSKSKNLKHEYKFLKLAGEKALIVGDNSKNVIDIVDELSDQFSKLDLIDKEIFFDITSLSHEVLVVIVGLLNELDLLKNTNFLYTQANQYGEWLSKGVNQIRSILGFSGLMYPSKKLHLIVLLGFELERAESVIKSYEPAKLTLGIGQREQSISSEIFDINSKTKKEIENLIFSSGLDIENIENMDFSCLDPSLTRDQLLDYINSLDDRDEYNIIIAPLNNKISTLGVALAALKNQDLQICYAEAEEYNYENYAISKDCISFFKII</sequence>
<dbReference type="EMBL" id="SJOA01000003">
    <property type="protein sequence ID" value="TCB60959.1"/>
    <property type="molecule type" value="Genomic_DNA"/>
</dbReference>
<accession>A0A4R0EPD5</accession>
<dbReference type="OrthoDB" id="794804at2"/>
<dbReference type="Proteomes" id="UP000291380">
    <property type="component" value="Unassembled WGS sequence"/>
</dbReference>